<dbReference type="OrthoDB" id="4299905at2"/>
<sequence length="142" mass="15211">MAIPRRINLPHHEVFPAGAFLKGEVEPVLDFQADKRPDGSRPQQTDKETGLLLWQATVLDADEEASRKDTAIVVKFAAGVRPVPPAKKAGMPWTPVEFVGLSALPYVDTNSGRPRLAWSFRAESMTEPGAASASSSSSKGAA</sequence>
<dbReference type="RefSeq" id="WP_123272906.1">
    <property type="nucleotide sequence ID" value="NZ_RJJQ01000023.1"/>
</dbReference>
<dbReference type="AlphaFoldDB" id="A0A3M9LYF1"/>
<keyword evidence="2" id="KW-1185">Reference proteome</keyword>
<protein>
    <submittedName>
        <fullName evidence="1">Plasmid replication, integration and excision activator</fullName>
    </submittedName>
</protein>
<organism evidence="1 2">
    <name type="scientific">Flexivirga caeni</name>
    <dbReference type="NCBI Taxonomy" id="2294115"/>
    <lineage>
        <taxon>Bacteria</taxon>
        <taxon>Bacillati</taxon>
        <taxon>Actinomycetota</taxon>
        <taxon>Actinomycetes</taxon>
        <taxon>Micrococcales</taxon>
        <taxon>Dermacoccaceae</taxon>
        <taxon>Flexivirga</taxon>
    </lineage>
</organism>
<dbReference type="EMBL" id="RJJQ01000023">
    <property type="protein sequence ID" value="RNI18330.1"/>
    <property type="molecule type" value="Genomic_DNA"/>
</dbReference>
<reference evidence="1 2" key="1">
    <citation type="submission" date="2018-11" db="EMBL/GenBank/DDBJ databases">
        <title>Draft genome of Simplicispira Flexivirga sp. BO-16.</title>
        <authorList>
            <person name="Im W.T."/>
        </authorList>
    </citation>
    <scope>NUCLEOTIDE SEQUENCE [LARGE SCALE GENOMIC DNA]</scope>
    <source>
        <strain evidence="1 2">BO-16</strain>
    </source>
</reference>
<dbReference type="Proteomes" id="UP000271678">
    <property type="component" value="Unassembled WGS sequence"/>
</dbReference>
<comment type="caution">
    <text evidence="1">The sequence shown here is derived from an EMBL/GenBank/DDBJ whole genome shotgun (WGS) entry which is preliminary data.</text>
</comment>
<name>A0A3M9LYF1_9MICO</name>
<gene>
    <name evidence="1" type="ORF">EFY87_18220</name>
</gene>
<accession>A0A3M9LYF1</accession>
<evidence type="ECO:0000313" key="1">
    <source>
        <dbReference type="EMBL" id="RNI18330.1"/>
    </source>
</evidence>
<proteinExistence type="predicted"/>
<evidence type="ECO:0000313" key="2">
    <source>
        <dbReference type="Proteomes" id="UP000271678"/>
    </source>
</evidence>